<feature type="compositionally biased region" description="Pro residues" evidence="1">
    <location>
        <begin position="1013"/>
        <end position="1023"/>
    </location>
</feature>
<organism evidence="2 3">
    <name type="scientific">Cutaneotrichosporon spelunceum</name>
    <dbReference type="NCBI Taxonomy" id="1672016"/>
    <lineage>
        <taxon>Eukaryota</taxon>
        <taxon>Fungi</taxon>
        <taxon>Dikarya</taxon>
        <taxon>Basidiomycota</taxon>
        <taxon>Agaricomycotina</taxon>
        <taxon>Tremellomycetes</taxon>
        <taxon>Trichosporonales</taxon>
        <taxon>Trichosporonaceae</taxon>
        <taxon>Cutaneotrichosporon</taxon>
    </lineage>
</organism>
<feature type="compositionally biased region" description="Low complexity" evidence="1">
    <location>
        <begin position="725"/>
        <end position="737"/>
    </location>
</feature>
<feature type="region of interest" description="Disordered" evidence="1">
    <location>
        <begin position="789"/>
        <end position="856"/>
    </location>
</feature>
<feature type="region of interest" description="Disordered" evidence="1">
    <location>
        <begin position="1050"/>
        <end position="1072"/>
    </location>
</feature>
<sequence length="1129" mass="121670">MFSLPLIHSRAVEGTWAAHATTRPDAFTSSTRVYAQRLRAARLRESSSYHIAYGVASLFNKWNDGERFNDGEDELELGEQCSARLTIRRADLRALNVGVGGLPYPDTRVQAAFRAQSILHPLSAAQCPCDSASDYGRPFDARYDRSDTIPPTRRKEGWDIHEPERVLTARCACRRHEAALAVLAVEGFAPRRLTRASLQVWEENERWRALARLLGADVDDQEPVLLTREQIIQRICTCPIDYEGILAAAELGACRLHEKQTPYAPYAHLPADWAAALATAPFMVDIPSCAHPPAHLRPPPAPTLDFLDPTAALTLEEVAEVRAAEASPRLGWMPTSNMGSAHGQSYTSAAWTYSLGLSFPAPPPSPSQIKWVDLAPSRDKLAAAARHLLALDENATASRALVRAIAFAASSAEAGQGRIALAVAGTRMARCVAVDLNVVALELAPEPDRLCDPAASSERLVACSPRFQQDQNRQRPFSTPKSTCSERSMCDYGFPRHFASHVRLRDLLERGVWERVPHDLVSLPGWGSPNLLPQKEAEAALLMDDDCLSIIEMYKVRTSTTTGAPNSTARRGPSSQQNPQVPVPTSSRPPTSWSAVAPPSPASLSHTPRFSPFPRGVFDIAADLKLPESIVPDDAEDLNHAFAQSERIDATFSHLVDLGFIPPLIDFPESAIAPEHISRSLALSSSLFHSPGRESKLGPAVSLPAQSVLDQVNVALPGSPPFFHATAAPSTPVTSTTRLCRTTPSTPHRVAASASVFGAPPAAPRLRPISLPPTPDLGLCAAMPQVELPSAGECSSSGPDSRHPASKPHSHQPSPAPTTPPLWQIPPRPLPIWPPPSAPPSLPPSPALPPGPPSPIPSACTHTPCVRAIAEGLEPVPSSLQRLYDALVASIHALGDRPQQECLATAPVGAPHGPLADEVRAIARVVRRERRVRKATEAKAEEAAAAMRKPVTAKRKRSPISEFEDIYPPTPISSHSPPSPSRFASLSRWWKGPPVRTSLPATLQTRRSSWDTPAPPQPAPPCITPESAHKVAPDHATIVDELRWALRQGASTHKPKTSPSPFSPHQQGSQIDLPSVADPILEENTDEATEKVAEYEPVLAALEQAGIVVVGVHPAFMDILVREVAGVSV</sequence>
<feature type="region of interest" description="Disordered" evidence="1">
    <location>
        <begin position="1002"/>
        <end position="1023"/>
    </location>
</feature>
<comment type="caution">
    <text evidence="2">The sequence shown here is derived from an EMBL/GenBank/DDBJ whole genome shotgun (WGS) entry which is preliminary data.</text>
</comment>
<dbReference type="AlphaFoldDB" id="A0AAD3TXR7"/>
<proteinExistence type="predicted"/>
<gene>
    <name evidence="2" type="ORF">CspeluHIS016_0602890</name>
</gene>
<evidence type="ECO:0000313" key="2">
    <source>
        <dbReference type="EMBL" id="GMK58847.1"/>
    </source>
</evidence>
<feature type="compositionally biased region" description="Polar residues" evidence="1">
    <location>
        <begin position="1057"/>
        <end position="1072"/>
    </location>
</feature>
<reference evidence="2" key="1">
    <citation type="journal article" date="2023" name="BMC Genomics">
        <title>Chromosome-level genome assemblies of Cutaneotrichosporon spp. (Trichosporonales, Basidiomycota) reveal imbalanced evolution between nucleotide sequences and chromosome synteny.</title>
        <authorList>
            <person name="Kobayashi Y."/>
            <person name="Kayamori A."/>
            <person name="Aoki K."/>
            <person name="Shiwa Y."/>
            <person name="Matsutani M."/>
            <person name="Fujita N."/>
            <person name="Sugita T."/>
            <person name="Iwasaki W."/>
            <person name="Tanaka N."/>
            <person name="Takashima M."/>
        </authorList>
    </citation>
    <scope>NUCLEOTIDE SEQUENCE</scope>
    <source>
        <strain evidence="2">HIS016</strain>
    </source>
</reference>
<name>A0AAD3TXR7_9TREE</name>
<dbReference type="Proteomes" id="UP001222932">
    <property type="component" value="Unassembled WGS sequence"/>
</dbReference>
<reference evidence="2" key="2">
    <citation type="submission" date="2023-06" db="EMBL/GenBank/DDBJ databases">
        <authorList>
            <person name="Kobayashi Y."/>
            <person name="Kayamori A."/>
            <person name="Aoki K."/>
            <person name="Shiwa Y."/>
            <person name="Fujita N."/>
            <person name="Sugita T."/>
            <person name="Iwasaki W."/>
            <person name="Tanaka N."/>
            <person name="Takashima M."/>
        </authorList>
    </citation>
    <scope>NUCLEOTIDE SEQUENCE</scope>
    <source>
        <strain evidence="2">HIS016</strain>
    </source>
</reference>
<feature type="region of interest" description="Disordered" evidence="1">
    <location>
        <begin position="559"/>
        <end position="608"/>
    </location>
</feature>
<feature type="compositionally biased region" description="Polar residues" evidence="1">
    <location>
        <begin position="1002"/>
        <end position="1011"/>
    </location>
</feature>
<feature type="compositionally biased region" description="Polar residues" evidence="1">
    <location>
        <begin position="559"/>
        <end position="569"/>
    </location>
</feature>
<keyword evidence="3" id="KW-1185">Reference proteome</keyword>
<feature type="compositionally biased region" description="Low complexity" evidence="1">
    <location>
        <begin position="972"/>
        <end position="983"/>
    </location>
</feature>
<feature type="compositionally biased region" description="Low complexity" evidence="1">
    <location>
        <begin position="573"/>
        <end position="605"/>
    </location>
</feature>
<accession>A0AAD3TXR7</accession>
<feature type="compositionally biased region" description="Pro residues" evidence="1">
    <location>
        <begin position="814"/>
        <end position="856"/>
    </location>
</feature>
<evidence type="ECO:0000313" key="3">
    <source>
        <dbReference type="Proteomes" id="UP001222932"/>
    </source>
</evidence>
<evidence type="ECO:0000256" key="1">
    <source>
        <dbReference type="SAM" id="MobiDB-lite"/>
    </source>
</evidence>
<dbReference type="EMBL" id="BTCM01000006">
    <property type="protein sequence ID" value="GMK58847.1"/>
    <property type="molecule type" value="Genomic_DNA"/>
</dbReference>
<feature type="region of interest" description="Disordered" evidence="1">
    <location>
        <begin position="937"/>
        <end position="983"/>
    </location>
</feature>
<protein>
    <submittedName>
        <fullName evidence="2">Uncharacterized protein</fullName>
    </submittedName>
</protein>
<feature type="region of interest" description="Disordered" evidence="1">
    <location>
        <begin position="725"/>
        <end position="770"/>
    </location>
</feature>